<sequence length="262" mass="30996">MPEFVTYKAIRGKYLISQNLSLFKDKCDILKTRKNYLQDVLNDLFPLYKPDTDISAAGWAVNHLIFPGFIDQINWIYNFLNEHEIEVEGIRTKDEFFKSGSTYFVELMMQWFSEYEMILREAHHRSLWHDLYDCRTEFHVENSEIAPGFVVHHLEFGYFLPCVASLSWALVSKWVNQYSAKWKNVLYPFTLSDNPHAVSFKQLYNFETKTEIVGHETTYTIVSLQRDHGWPYERYHGRSYLSADAHHKKEAKIQSRNEKASA</sequence>
<organism evidence="1 2">
    <name type="scientific">Cronartium quercuum f. sp. fusiforme G11</name>
    <dbReference type="NCBI Taxonomy" id="708437"/>
    <lineage>
        <taxon>Eukaryota</taxon>
        <taxon>Fungi</taxon>
        <taxon>Dikarya</taxon>
        <taxon>Basidiomycota</taxon>
        <taxon>Pucciniomycotina</taxon>
        <taxon>Pucciniomycetes</taxon>
        <taxon>Pucciniales</taxon>
        <taxon>Coleosporiaceae</taxon>
        <taxon>Cronartium</taxon>
    </lineage>
</organism>
<proteinExistence type="predicted"/>
<dbReference type="OrthoDB" id="10635241at2759"/>
<keyword evidence="2" id="KW-1185">Reference proteome</keyword>
<comment type="caution">
    <text evidence="1">The sequence shown here is derived from an EMBL/GenBank/DDBJ whole genome shotgun (WGS) entry which is preliminary data.</text>
</comment>
<dbReference type="Proteomes" id="UP000886653">
    <property type="component" value="Unassembled WGS sequence"/>
</dbReference>
<accession>A0A9P6N4Z8</accession>
<dbReference type="AlphaFoldDB" id="A0A9P6N4Z8"/>
<dbReference type="EMBL" id="MU167743">
    <property type="protein sequence ID" value="KAG0139166.1"/>
    <property type="molecule type" value="Genomic_DNA"/>
</dbReference>
<name>A0A9P6N4Z8_9BASI</name>
<gene>
    <name evidence="1" type="ORF">CROQUDRAFT_137251</name>
</gene>
<evidence type="ECO:0000313" key="2">
    <source>
        <dbReference type="Proteomes" id="UP000886653"/>
    </source>
</evidence>
<reference evidence="1" key="1">
    <citation type="submission" date="2013-11" db="EMBL/GenBank/DDBJ databases">
        <title>Genome sequence of the fusiform rust pathogen reveals effectors for host alternation and coevolution with pine.</title>
        <authorList>
            <consortium name="DOE Joint Genome Institute"/>
            <person name="Smith K."/>
            <person name="Pendleton A."/>
            <person name="Kubisiak T."/>
            <person name="Anderson C."/>
            <person name="Salamov A."/>
            <person name="Aerts A."/>
            <person name="Riley R."/>
            <person name="Clum A."/>
            <person name="Lindquist E."/>
            <person name="Ence D."/>
            <person name="Campbell M."/>
            <person name="Kronenberg Z."/>
            <person name="Feau N."/>
            <person name="Dhillon B."/>
            <person name="Hamelin R."/>
            <person name="Burleigh J."/>
            <person name="Smith J."/>
            <person name="Yandell M."/>
            <person name="Nelson C."/>
            <person name="Grigoriev I."/>
            <person name="Davis J."/>
        </authorList>
    </citation>
    <scope>NUCLEOTIDE SEQUENCE</scope>
    <source>
        <strain evidence="1">G11</strain>
    </source>
</reference>
<protein>
    <submittedName>
        <fullName evidence="1">Uncharacterized protein</fullName>
    </submittedName>
</protein>
<evidence type="ECO:0000313" key="1">
    <source>
        <dbReference type="EMBL" id="KAG0139166.1"/>
    </source>
</evidence>